<evidence type="ECO:0000259" key="4">
    <source>
        <dbReference type="PROSITE" id="PS50918"/>
    </source>
</evidence>
<dbReference type="Pfam" id="PF00013">
    <property type="entry name" value="KH_1"/>
    <property type="match status" value="2"/>
</dbReference>
<dbReference type="PROSITE" id="PS50084">
    <property type="entry name" value="KH_TYPE_1"/>
    <property type="match status" value="2"/>
</dbReference>
<gene>
    <name evidence="5" type="ORF">MNOR_LOCUS9961</name>
</gene>
<dbReference type="PANTHER" id="PTHR10288">
    <property type="entry name" value="KH DOMAIN CONTAINING RNA BINDING PROTEIN"/>
    <property type="match status" value="1"/>
</dbReference>
<feature type="domain" description="WWE" evidence="4">
    <location>
        <begin position="625"/>
        <end position="697"/>
    </location>
</feature>
<organism evidence="5 6">
    <name type="scientific">Meganyctiphanes norvegica</name>
    <name type="common">Northern krill</name>
    <name type="synonym">Thysanopoda norvegica</name>
    <dbReference type="NCBI Taxonomy" id="48144"/>
    <lineage>
        <taxon>Eukaryota</taxon>
        <taxon>Metazoa</taxon>
        <taxon>Ecdysozoa</taxon>
        <taxon>Arthropoda</taxon>
        <taxon>Crustacea</taxon>
        <taxon>Multicrustacea</taxon>
        <taxon>Malacostraca</taxon>
        <taxon>Eumalacostraca</taxon>
        <taxon>Eucarida</taxon>
        <taxon>Euphausiacea</taxon>
        <taxon>Euphausiidae</taxon>
        <taxon>Meganyctiphanes</taxon>
    </lineage>
</organism>
<sequence length="697" mass="77836">NTYELGHLTILSIENTKRHRFMDYFTELRLLIQSTALWKGDLNIDRLRNENSARINLPNCLGPEHVLKIEGPKYAILKVTEEVMESLVEAMNKGHLSDARMLVHQSQAGCVLGKGGQTIKNLTEECGVKIKVYKTYCPKSTDRVIQIIGYYGRICNTIARVLDLLKETPVKGVNNPYNPRNFDELLADEYGGWGERSKDHIGHPMGRTSPPNVRTQGLMGHRPLCPPGPRPNGPLPFGDRGLLSPADSGLPLMRGHHDAEFYGMRVPPKGEAFRNENVSLGGDFPTTSVQVTVPKGVVGAIIGKGGSRIRMIRSDSGASITIEDLCPGASEQIISITGSNQQIGQAQDLLQQTISCYAPGTQNINLKIVSGTNSPETTINNSGPIAVPVANIPRNVSIQGNTRGERKSVSHNDLNDHHQREGSRGKELRGRRGRRVGKGRGIINAEFSGNERGRGRRRGDGNGLRGGRSQNGSLESLTQENDESTCTILDGNKEDKGITSWSYYHLGDVEIPEICVYSIENRCQYEKTGCKRLHAKCACHWQMNYNEKWINFRLFQSRELEESFQDPGKNECSITPFDTKMVEHSSRDMFKILGVEMWEANFKLMLIINDSHSQAYKIRRLSTHSSAISNSAKATVFEWYFVDKNNKWTKYGNTDSTGNINLTSNVSSNEIEKHFIINGKSLFKFKNADFEYELDFS</sequence>
<evidence type="ECO:0000256" key="1">
    <source>
        <dbReference type="ARBA" id="ARBA00022737"/>
    </source>
</evidence>
<reference evidence="5 6" key="1">
    <citation type="submission" date="2024-05" db="EMBL/GenBank/DDBJ databases">
        <authorList>
            <person name="Wallberg A."/>
        </authorList>
    </citation>
    <scope>NUCLEOTIDE SEQUENCE [LARGE SCALE GENOMIC DNA]</scope>
</reference>
<dbReference type="InterPro" id="IPR004088">
    <property type="entry name" value="KH_dom_type_1"/>
</dbReference>
<dbReference type="Gene3D" id="3.30.720.50">
    <property type="match status" value="1"/>
</dbReference>
<dbReference type="InterPro" id="IPR037197">
    <property type="entry name" value="WWE_dom_sf"/>
</dbReference>
<keyword evidence="1" id="KW-0677">Repeat</keyword>
<dbReference type="Gene3D" id="3.30.310.210">
    <property type="match status" value="1"/>
</dbReference>
<dbReference type="GO" id="GO:0010468">
    <property type="term" value="P:regulation of gene expression"/>
    <property type="evidence" value="ECO:0007669"/>
    <property type="project" value="UniProtKB-ARBA"/>
</dbReference>
<dbReference type="AlphaFoldDB" id="A0AAV2QAZ1"/>
<feature type="non-terminal residue" evidence="5">
    <location>
        <position position="697"/>
    </location>
</feature>
<dbReference type="SUPFAM" id="SSF54791">
    <property type="entry name" value="Eukaryotic type KH-domain (KH-domain type I)"/>
    <property type="match status" value="2"/>
</dbReference>
<keyword evidence="6" id="KW-1185">Reference proteome</keyword>
<comment type="caution">
    <text evidence="5">The sequence shown here is derived from an EMBL/GenBank/DDBJ whole genome shotgun (WGS) entry which is preliminary data.</text>
</comment>
<dbReference type="SMART" id="SM00322">
    <property type="entry name" value="KH"/>
    <property type="match status" value="3"/>
</dbReference>
<evidence type="ECO:0000313" key="6">
    <source>
        <dbReference type="Proteomes" id="UP001497623"/>
    </source>
</evidence>
<accession>A0AAV2QAZ1</accession>
<dbReference type="EMBL" id="CAXKWB010004930">
    <property type="protein sequence ID" value="CAL4075810.1"/>
    <property type="molecule type" value="Genomic_DNA"/>
</dbReference>
<dbReference type="Proteomes" id="UP001497623">
    <property type="component" value="Unassembled WGS sequence"/>
</dbReference>
<evidence type="ECO:0000313" key="5">
    <source>
        <dbReference type="EMBL" id="CAL4075810.1"/>
    </source>
</evidence>
<feature type="region of interest" description="Disordered" evidence="3">
    <location>
        <begin position="401"/>
        <end position="489"/>
    </location>
</feature>
<dbReference type="InterPro" id="IPR036612">
    <property type="entry name" value="KH_dom_type_1_sf"/>
</dbReference>
<dbReference type="InterPro" id="IPR004087">
    <property type="entry name" value="KH_dom"/>
</dbReference>
<dbReference type="Gene3D" id="3.30.1370.10">
    <property type="entry name" value="K Homology domain, type 1"/>
    <property type="match status" value="1"/>
</dbReference>
<feature type="non-terminal residue" evidence="5">
    <location>
        <position position="1"/>
    </location>
</feature>
<feature type="compositionally biased region" description="Basic and acidic residues" evidence="3">
    <location>
        <begin position="403"/>
        <end position="430"/>
    </location>
</feature>
<evidence type="ECO:0000256" key="3">
    <source>
        <dbReference type="SAM" id="MobiDB-lite"/>
    </source>
</evidence>
<dbReference type="GO" id="GO:0003723">
    <property type="term" value="F:RNA binding"/>
    <property type="evidence" value="ECO:0007669"/>
    <property type="project" value="UniProtKB-UniRule"/>
</dbReference>
<protein>
    <recommendedName>
        <fullName evidence="4">WWE domain-containing protein</fullName>
    </recommendedName>
</protein>
<feature type="compositionally biased region" description="Polar residues" evidence="3">
    <location>
        <begin position="470"/>
        <end position="487"/>
    </location>
</feature>
<dbReference type="PROSITE" id="PS50918">
    <property type="entry name" value="WWE"/>
    <property type="match status" value="1"/>
</dbReference>
<name>A0AAV2QAZ1_MEGNR</name>
<keyword evidence="2" id="KW-0694">RNA-binding</keyword>
<dbReference type="InterPro" id="IPR004170">
    <property type="entry name" value="WWE_dom"/>
</dbReference>
<dbReference type="CDD" id="cd22434">
    <property type="entry name" value="KH-I_HNRNPK_rpt3"/>
    <property type="match status" value="1"/>
</dbReference>
<proteinExistence type="predicted"/>
<evidence type="ECO:0000256" key="2">
    <source>
        <dbReference type="PROSITE-ProRule" id="PRU00117"/>
    </source>
</evidence>